<name>A0A448Z174_9STRA</name>
<dbReference type="InterPro" id="IPR029479">
    <property type="entry name" value="Nitroreductase"/>
</dbReference>
<sequence>MTSRDIRPTIATTVALIVGSGALWYRSNRSKPEADPDSNDDSNDDKDKDTDELDLSVLPCIRNRRSVFPSSYLKDPPPLDDAIVRSLLEAARWGPFHGNNYKGCIHPARFVVLGRKAAVEMQEMTLAYYDRNWRETGWGCSSSASGEDLREEDYREWRERTHAEITGRWAPCSHMIAIVCRRQSGPKRLPEWEEAAAVAAATQNMHLQSTRFPELACYWSSWHAAARDSAEMKDFLGMGPEDRCMGIFVVAQRDPRRCSKTDRRRRDASVLEVEWRPPNECPVNLPLPTDSILWFSDHCFGFVWHDGFWVTLPPAASFAVSRPRRQRLSSGAATAATSSCCTASPKAIRREKTNEEPPATIDRRVPRTNPPGNRRIPRGRQDAGRGPVRCPGAGRPLFPAGHREARGLVRRRPGLRPVHRNRSPLRENPEACAGHEAFAPWVWTRHLAYLESLRGLSLERCASATLGRDLGSLKALRSLALRGCATSSAEGLLAGILAGTHRFRTTLAHLAIRDCGLTGDHLGVLLKGVVPLLPNLETLDLYGNRIGSFRPAAESLDRAAEGHACLHTLLVAGNPIEDWYRFGPTEADALLAILRAFPRLSWVTHLREGGDAHPRVELTMRTNYAGRVLLGAGTEAATAPEGGEEPRGPRPPSVPVSAWPRVLERAAMWKRFMDCNDTNVTGIYYLLRCGPALHS</sequence>
<dbReference type="SUPFAM" id="SSF55469">
    <property type="entry name" value="FMN-dependent nitroreductase-like"/>
    <property type="match status" value="1"/>
</dbReference>
<dbReference type="GO" id="GO:0016491">
    <property type="term" value="F:oxidoreductase activity"/>
    <property type="evidence" value="ECO:0007669"/>
    <property type="project" value="InterPro"/>
</dbReference>
<dbReference type="Proteomes" id="UP000291116">
    <property type="component" value="Unassembled WGS sequence"/>
</dbReference>
<dbReference type="OrthoDB" id="41362at2759"/>
<dbReference type="PROSITE" id="PS51450">
    <property type="entry name" value="LRR"/>
    <property type="match status" value="1"/>
</dbReference>
<dbReference type="Gene3D" id="3.80.10.10">
    <property type="entry name" value="Ribonuclease Inhibitor"/>
    <property type="match status" value="1"/>
</dbReference>
<evidence type="ECO:0000256" key="1">
    <source>
        <dbReference type="SAM" id="MobiDB-lite"/>
    </source>
</evidence>
<feature type="compositionally biased region" description="Basic and acidic residues" evidence="1">
    <location>
        <begin position="349"/>
        <end position="365"/>
    </location>
</feature>
<protein>
    <recommendedName>
        <fullName evidence="2">Nitroreductase domain-containing protein</fullName>
    </recommendedName>
</protein>
<feature type="region of interest" description="Disordered" evidence="1">
    <location>
        <begin position="349"/>
        <end position="397"/>
    </location>
</feature>
<dbReference type="Gene3D" id="3.40.109.10">
    <property type="entry name" value="NADH Oxidase"/>
    <property type="match status" value="1"/>
</dbReference>
<feature type="compositionally biased region" description="Acidic residues" evidence="1">
    <location>
        <begin position="35"/>
        <end position="51"/>
    </location>
</feature>
<evidence type="ECO:0000259" key="2">
    <source>
        <dbReference type="Pfam" id="PF00881"/>
    </source>
</evidence>
<dbReference type="EMBL" id="CAACVS010000067">
    <property type="protein sequence ID" value="VEU35709.1"/>
    <property type="molecule type" value="Genomic_DNA"/>
</dbReference>
<keyword evidence="4" id="KW-1185">Reference proteome</keyword>
<dbReference type="InterPro" id="IPR000415">
    <property type="entry name" value="Nitroreductase-like"/>
</dbReference>
<dbReference type="Pfam" id="PF00881">
    <property type="entry name" value="Nitroreductase"/>
    <property type="match status" value="1"/>
</dbReference>
<evidence type="ECO:0000313" key="4">
    <source>
        <dbReference type="Proteomes" id="UP000291116"/>
    </source>
</evidence>
<gene>
    <name evidence="3" type="ORF">PSNMU_V1.4_AUG-EV-PASAV3_0024550</name>
</gene>
<reference evidence="3 4" key="1">
    <citation type="submission" date="2019-01" db="EMBL/GenBank/DDBJ databases">
        <authorList>
            <person name="Ferrante I. M."/>
        </authorList>
    </citation>
    <scope>NUCLEOTIDE SEQUENCE [LARGE SCALE GENOMIC DNA]</scope>
    <source>
        <strain evidence="3 4">B856</strain>
    </source>
</reference>
<dbReference type="PANTHER" id="PTHR43821">
    <property type="entry name" value="NAD(P)H NITROREDUCTASE YDJA-RELATED"/>
    <property type="match status" value="1"/>
</dbReference>
<feature type="region of interest" description="Disordered" evidence="1">
    <location>
        <begin position="28"/>
        <end position="51"/>
    </location>
</feature>
<feature type="domain" description="Nitroreductase" evidence="2">
    <location>
        <begin position="61"/>
        <end position="250"/>
    </location>
</feature>
<feature type="region of interest" description="Disordered" evidence="1">
    <location>
        <begin position="636"/>
        <end position="656"/>
    </location>
</feature>
<evidence type="ECO:0000313" key="3">
    <source>
        <dbReference type="EMBL" id="VEU35709.1"/>
    </source>
</evidence>
<dbReference type="SUPFAM" id="SSF52047">
    <property type="entry name" value="RNI-like"/>
    <property type="match status" value="1"/>
</dbReference>
<proteinExistence type="predicted"/>
<dbReference type="InterPro" id="IPR001611">
    <property type="entry name" value="Leu-rich_rpt"/>
</dbReference>
<organism evidence="3 4">
    <name type="scientific">Pseudo-nitzschia multistriata</name>
    <dbReference type="NCBI Taxonomy" id="183589"/>
    <lineage>
        <taxon>Eukaryota</taxon>
        <taxon>Sar</taxon>
        <taxon>Stramenopiles</taxon>
        <taxon>Ochrophyta</taxon>
        <taxon>Bacillariophyta</taxon>
        <taxon>Bacillariophyceae</taxon>
        <taxon>Bacillariophycidae</taxon>
        <taxon>Bacillariales</taxon>
        <taxon>Bacillariaceae</taxon>
        <taxon>Pseudo-nitzschia</taxon>
    </lineage>
</organism>
<dbReference type="PANTHER" id="PTHR43821:SF1">
    <property type="entry name" value="NAD(P)H NITROREDUCTASE YDJA-RELATED"/>
    <property type="match status" value="1"/>
</dbReference>
<dbReference type="AlphaFoldDB" id="A0A448Z174"/>
<accession>A0A448Z174</accession>
<dbReference type="InterPro" id="IPR032675">
    <property type="entry name" value="LRR_dom_sf"/>
</dbReference>
<dbReference type="InterPro" id="IPR052530">
    <property type="entry name" value="NAD(P)H_nitroreductase"/>
</dbReference>